<keyword evidence="8" id="KW-0732">Signal</keyword>
<dbReference type="SUPFAM" id="SSF56954">
    <property type="entry name" value="Outer membrane efflux proteins (OEP)"/>
    <property type="match status" value="1"/>
</dbReference>
<evidence type="ECO:0000256" key="8">
    <source>
        <dbReference type="SAM" id="SignalP"/>
    </source>
</evidence>
<keyword evidence="3" id="KW-0813">Transport</keyword>
<dbReference type="PANTHER" id="PTHR30026">
    <property type="entry name" value="OUTER MEMBRANE PROTEIN TOLC"/>
    <property type="match status" value="1"/>
</dbReference>
<sequence>MDNQTHNKRFTRKLGLFGAVCVAMTFNVSAFAQTLDFKACVETALNQNPEMQASSARINQAQAALEKAQSSRLPQITLSMTGSRSDDALNAFGMKLQQRQVNPATDFSSSALNAPDAQSNFNTRIELLLPVWNGGKISAYEDQAQAMIEAAQKGDQAVQQYLTFNVYQAYEAVHAARAYVLVAKQAVETAQSFVKTTKNLVEQGIVVRSELLSAEVHQSTAEVELLKAQGQEQIALDTLKMLMNIDATAELSIGERVDLTLVEQDANELVKKALQNNLQLAAKRKEADSSAMAIDVAKTDYKPSFNVMMRKDWHDDSLGFDSDSYTVAGVFSWKITDFGVTDSSVAMATSAVAEKRAAVASEENKLRLDVMSSWRKLQIAKQQVKSNQLAVKQASEAQQLVMKRYKSGVATITEVLASETQLDKARADLVAAEFDVNVHKAKLMLTAGEMDIRRL</sequence>
<evidence type="ECO:0000313" key="10">
    <source>
        <dbReference type="Proteomes" id="UP000304864"/>
    </source>
</evidence>
<feature type="chain" id="PRO_5020741357" evidence="8">
    <location>
        <begin position="33"/>
        <end position="455"/>
    </location>
</feature>
<organism evidence="9 10">
    <name type="scientific">Thiomicrorhabdus sediminis</name>
    <dbReference type="NCBI Taxonomy" id="2580412"/>
    <lineage>
        <taxon>Bacteria</taxon>
        <taxon>Pseudomonadati</taxon>
        <taxon>Pseudomonadota</taxon>
        <taxon>Gammaproteobacteria</taxon>
        <taxon>Thiotrichales</taxon>
        <taxon>Piscirickettsiaceae</taxon>
        <taxon>Thiomicrorhabdus</taxon>
    </lineage>
</organism>
<protein>
    <submittedName>
        <fullName evidence="9">TolC family protein</fullName>
    </submittedName>
</protein>
<gene>
    <name evidence="9" type="ORF">FE785_08840</name>
</gene>
<dbReference type="PANTHER" id="PTHR30026:SF20">
    <property type="entry name" value="OUTER MEMBRANE PROTEIN TOLC"/>
    <property type="match status" value="1"/>
</dbReference>
<dbReference type="InterPro" id="IPR051906">
    <property type="entry name" value="TolC-like"/>
</dbReference>
<reference evidence="9 10" key="1">
    <citation type="submission" date="2019-05" db="EMBL/GenBank/DDBJ databases">
        <title>Thiomicrorhabdus sediminis sp. nov, a novel sulfur-oxidizing bacterium isolated from coastal sediment.</title>
        <authorList>
            <person name="Liu X."/>
        </authorList>
    </citation>
    <scope>NUCLEOTIDE SEQUENCE [LARGE SCALE GENOMIC DNA]</scope>
    <source>
        <strain evidence="9 10">G1</strain>
    </source>
</reference>
<evidence type="ECO:0000256" key="1">
    <source>
        <dbReference type="ARBA" id="ARBA00004442"/>
    </source>
</evidence>
<proteinExistence type="inferred from homology"/>
<evidence type="ECO:0000256" key="4">
    <source>
        <dbReference type="ARBA" id="ARBA00022452"/>
    </source>
</evidence>
<evidence type="ECO:0000256" key="7">
    <source>
        <dbReference type="ARBA" id="ARBA00023237"/>
    </source>
</evidence>
<name>A0A4V1HI38_9GAMM</name>
<dbReference type="Pfam" id="PF02321">
    <property type="entry name" value="OEP"/>
    <property type="match status" value="2"/>
</dbReference>
<evidence type="ECO:0000256" key="3">
    <source>
        <dbReference type="ARBA" id="ARBA00022448"/>
    </source>
</evidence>
<keyword evidence="4" id="KW-1134">Transmembrane beta strand</keyword>
<evidence type="ECO:0000256" key="2">
    <source>
        <dbReference type="ARBA" id="ARBA00007613"/>
    </source>
</evidence>
<evidence type="ECO:0000256" key="5">
    <source>
        <dbReference type="ARBA" id="ARBA00022692"/>
    </source>
</evidence>
<keyword evidence="6" id="KW-0472">Membrane</keyword>
<dbReference type="Gene3D" id="1.20.1600.10">
    <property type="entry name" value="Outer membrane efflux proteins (OEP)"/>
    <property type="match status" value="1"/>
</dbReference>
<feature type="signal peptide" evidence="8">
    <location>
        <begin position="1"/>
        <end position="32"/>
    </location>
</feature>
<comment type="similarity">
    <text evidence="2">Belongs to the outer membrane factor (OMF) (TC 1.B.17) family.</text>
</comment>
<accession>A0A4V1HI38</accession>
<dbReference type="GO" id="GO:0015288">
    <property type="term" value="F:porin activity"/>
    <property type="evidence" value="ECO:0007669"/>
    <property type="project" value="TreeGrafter"/>
</dbReference>
<dbReference type="GO" id="GO:0009279">
    <property type="term" value="C:cell outer membrane"/>
    <property type="evidence" value="ECO:0007669"/>
    <property type="project" value="UniProtKB-SubCell"/>
</dbReference>
<dbReference type="OrthoDB" id="13803at2"/>
<keyword evidence="10" id="KW-1185">Reference proteome</keyword>
<comment type="subcellular location">
    <subcellularLocation>
        <location evidence="1">Cell outer membrane</location>
    </subcellularLocation>
</comment>
<dbReference type="EMBL" id="CP040602">
    <property type="protein sequence ID" value="QCU91173.1"/>
    <property type="molecule type" value="Genomic_DNA"/>
</dbReference>
<evidence type="ECO:0000313" key="9">
    <source>
        <dbReference type="EMBL" id="QCU91173.1"/>
    </source>
</evidence>
<dbReference type="KEGG" id="thig:FE785_08840"/>
<keyword evidence="7" id="KW-0998">Cell outer membrane</keyword>
<dbReference type="AlphaFoldDB" id="A0A4V1HI38"/>
<dbReference type="GO" id="GO:0015562">
    <property type="term" value="F:efflux transmembrane transporter activity"/>
    <property type="evidence" value="ECO:0007669"/>
    <property type="project" value="InterPro"/>
</dbReference>
<dbReference type="Proteomes" id="UP000304864">
    <property type="component" value="Chromosome"/>
</dbReference>
<dbReference type="GO" id="GO:1990281">
    <property type="term" value="C:efflux pump complex"/>
    <property type="evidence" value="ECO:0007669"/>
    <property type="project" value="TreeGrafter"/>
</dbReference>
<evidence type="ECO:0000256" key="6">
    <source>
        <dbReference type="ARBA" id="ARBA00023136"/>
    </source>
</evidence>
<dbReference type="InterPro" id="IPR003423">
    <property type="entry name" value="OMP_efflux"/>
</dbReference>
<keyword evidence="5" id="KW-0812">Transmembrane</keyword>